<dbReference type="AlphaFoldDB" id="A0A8J2MJK2"/>
<gene>
    <name evidence="1" type="ORF">HICCMSTLAB_LOCUS2761</name>
</gene>
<sequence length="334" mass="39098">MGDKKSNADKIDKIKIKDISLENKQEIVNEFNKYFVNSIKTIVNDISETIENEQGLNEYFTNHYNNVNNCINDENGNSFLCEFDLVSYAEAKSIIKNLDNNKVFMIIHDRRNSYVKGRCNIKFNGCKISEVEKTKYLGIIIDENLTFKENANETINKMARKLNIMYRLGNAISSYSKNLIYKTIISPYIDYCSSVMINYSLGDLDRLPKVQNRAMRLVLGVSKYTRVSDMLETLGWMSIKQRMVFNICILIHKLTINEKPKILADKIVKIADTHHYNTRSSSKMRIKYTRINTAEKSLTYVGYDWYNGLPTDIRKENRLKYFKRLLKEHIKNNY</sequence>
<dbReference type="Proteomes" id="UP000786811">
    <property type="component" value="Unassembled WGS sequence"/>
</dbReference>
<name>A0A8J2MJK2_COTCN</name>
<evidence type="ECO:0000313" key="2">
    <source>
        <dbReference type="Proteomes" id="UP000786811"/>
    </source>
</evidence>
<keyword evidence="2" id="KW-1185">Reference proteome</keyword>
<accession>A0A8J2MJK2</accession>
<comment type="caution">
    <text evidence="1">The sequence shown here is derived from an EMBL/GenBank/DDBJ whole genome shotgun (WGS) entry which is preliminary data.</text>
</comment>
<dbReference type="OrthoDB" id="7553311at2759"/>
<dbReference type="EMBL" id="CAJNRD030001117">
    <property type="protein sequence ID" value="CAG5078502.1"/>
    <property type="molecule type" value="Genomic_DNA"/>
</dbReference>
<organism evidence="1 2">
    <name type="scientific">Cotesia congregata</name>
    <name type="common">Parasitoid wasp</name>
    <name type="synonym">Apanteles congregatus</name>
    <dbReference type="NCBI Taxonomy" id="51543"/>
    <lineage>
        <taxon>Eukaryota</taxon>
        <taxon>Metazoa</taxon>
        <taxon>Ecdysozoa</taxon>
        <taxon>Arthropoda</taxon>
        <taxon>Hexapoda</taxon>
        <taxon>Insecta</taxon>
        <taxon>Pterygota</taxon>
        <taxon>Neoptera</taxon>
        <taxon>Endopterygota</taxon>
        <taxon>Hymenoptera</taxon>
        <taxon>Apocrita</taxon>
        <taxon>Ichneumonoidea</taxon>
        <taxon>Braconidae</taxon>
        <taxon>Microgastrinae</taxon>
        <taxon>Cotesia</taxon>
    </lineage>
</organism>
<reference evidence="1" key="1">
    <citation type="submission" date="2021-04" db="EMBL/GenBank/DDBJ databases">
        <authorList>
            <person name="Chebbi M.A.C M."/>
        </authorList>
    </citation>
    <scope>NUCLEOTIDE SEQUENCE</scope>
</reference>
<proteinExistence type="predicted"/>
<evidence type="ECO:0000313" key="1">
    <source>
        <dbReference type="EMBL" id="CAG5078502.1"/>
    </source>
</evidence>
<protein>
    <submittedName>
        <fullName evidence="1">Uncharacterized protein</fullName>
    </submittedName>
</protein>